<dbReference type="GO" id="GO:0005509">
    <property type="term" value="F:calcium ion binding"/>
    <property type="evidence" value="ECO:0007669"/>
    <property type="project" value="InterPro"/>
</dbReference>
<accession>A0A8S4NJT7</accession>
<dbReference type="InterPro" id="IPR000152">
    <property type="entry name" value="EGF-type_Asp/Asn_hydroxyl_site"/>
</dbReference>
<evidence type="ECO:0000256" key="6">
    <source>
        <dbReference type="ARBA" id="ARBA00023180"/>
    </source>
</evidence>
<keyword evidence="3" id="KW-0677">Repeat</keyword>
<feature type="transmembrane region" description="Helical" evidence="10">
    <location>
        <begin position="985"/>
        <end position="1009"/>
    </location>
</feature>
<evidence type="ECO:0000256" key="4">
    <source>
        <dbReference type="ARBA" id="ARBA00022837"/>
    </source>
</evidence>
<dbReference type="PANTHER" id="PTHR24039">
    <property type="entry name" value="FIBRILLIN-RELATED"/>
    <property type="match status" value="1"/>
</dbReference>
<feature type="compositionally biased region" description="Polar residues" evidence="9">
    <location>
        <begin position="1751"/>
        <end position="1760"/>
    </location>
</feature>
<name>A0A8S4NJT7_OWEFU</name>
<feature type="domain" description="TNFR-Cys" evidence="12">
    <location>
        <begin position="306"/>
        <end position="349"/>
    </location>
</feature>
<dbReference type="PROSITE" id="PS50050">
    <property type="entry name" value="TNFR_NGFR_2"/>
    <property type="match status" value="1"/>
</dbReference>
<evidence type="ECO:0000256" key="8">
    <source>
        <dbReference type="PROSITE-ProRule" id="PRU00206"/>
    </source>
</evidence>
<evidence type="ECO:0000256" key="5">
    <source>
        <dbReference type="ARBA" id="ARBA00023157"/>
    </source>
</evidence>
<evidence type="ECO:0000313" key="13">
    <source>
        <dbReference type="EMBL" id="CAH1781764.1"/>
    </source>
</evidence>
<feature type="region of interest" description="Disordered" evidence="9">
    <location>
        <begin position="35"/>
        <end position="76"/>
    </location>
</feature>
<comment type="caution">
    <text evidence="7">Lacks conserved residue(s) required for the propagation of feature annotation.</text>
</comment>
<evidence type="ECO:0000256" key="7">
    <source>
        <dbReference type="PROSITE-ProRule" id="PRU00076"/>
    </source>
</evidence>
<feature type="repeat" description="TNFR-Cys" evidence="8">
    <location>
        <begin position="306"/>
        <end position="349"/>
    </location>
</feature>
<dbReference type="SMART" id="SM00179">
    <property type="entry name" value="EGF_CA"/>
    <property type="match status" value="1"/>
</dbReference>
<evidence type="ECO:0000256" key="1">
    <source>
        <dbReference type="ARBA" id="ARBA00022536"/>
    </source>
</evidence>
<feature type="compositionally biased region" description="Acidic residues" evidence="9">
    <location>
        <begin position="40"/>
        <end position="50"/>
    </location>
</feature>
<gene>
    <name evidence="13" type="ORF">OFUS_LOCUS8294</name>
</gene>
<dbReference type="PROSITE" id="PS01187">
    <property type="entry name" value="EGF_CA"/>
    <property type="match status" value="1"/>
</dbReference>
<dbReference type="InterPro" id="IPR001368">
    <property type="entry name" value="TNFR/NGFR_Cys_rich_reg"/>
</dbReference>
<dbReference type="OrthoDB" id="6247498at2759"/>
<dbReference type="Proteomes" id="UP000749559">
    <property type="component" value="Unassembled WGS sequence"/>
</dbReference>
<dbReference type="CDD" id="cd00054">
    <property type="entry name" value="EGF_CA"/>
    <property type="match status" value="1"/>
</dbReference>
<dbReference type="Gene3D" id="2.10.25.10">
    <property type="entry name" value="Laminin"/>
    <property type="match status" value="1"/>
</dbReference>
<dbReference type="Pfam" id="PF07645">
    <property type="entry name" value="EGF_CA"/>
    <property type="match status" value="1"/>
</dbReference>
<feature type="region of interest" description="Disordered" evidence="9">
    <location>
        <begin position="785"/>
        <end position="816"/>
    </location>
</feature>
<sequence>MTKILIGAILGGIAFIITFLLLIWVCIRRKRGNFLPPEESNPDDVTDQDSLDDHLDLEPAAPVTSTPVHHGDRPNFQVDGLHKEIAEVNGNHGDMNSNGFENLNHTGPNPSRPNNIGQIHTRPHHTGPHQTGPGSPRGLTKTSNLMLLTVVTVIAMVYASCEGPQVDISIEIPLDMHIDSFKVFFHHERGGSLDVNAWSQKDTTNVHIFDVPSAQMIANEPCFEDILCPRAASQNLAGCDPMVRSCICDRGFDQVGDLCMDKDECGEGLFMCDPLATCKNTIGSYMCVCEPGFYSVGATCQPCGGLCEEGFYESSVCNSTHDRVCTACSKCTGMTYQAQVCSTSQDTLCIHVSQPLEGDGADYPYTAIKGSRGLSLSGSSNTFMEDLHVEEQLTHTSYLTDNGQSTDSFWLRQSRLRINFGVEKSNLVPEYGGVEHQSDNLFMMKSPKGGIDKRQFQNIIDRYCKHPIPDYYSVTMEIYRDRTTATEPIVCNSRNPKKIKCPEGYNNGDIFYHRTLNDPCKKMATFPEKLVSVANSMVCSDATDLLTKLFNGTVTKDFPVPFLTEKCSRAISSCNKCLKQHNCELADIFDRQCCAVRCYTGNGKNCKQAVRPECSNLPTECAMGDAYLYTLQPVFENIRQEFQCHKRYVPPDSLFQVWYSISLPNGITFYPGTRRQPIHSPNLKFHNEGTSYVDFLEIHHKTKLNFEEDIILLGQFQKDDTADIGSQHVDYSAFPLKKPEEFTKKPVEVFHVNNNVLVTSIQVEKPFEISTSSWLSSSGCERNTSRFHEKQPMYNKQKRREIRNPYEDDDDATESEKVMSNDDFTFQLRAKDKDKDKWRPEISFNIPENASVLWHYFKNKPGPWLFTDDQLHSDLARDEEKGVWKITIEGEMSGCPGYLGVVVNDGNYIIELLKYDVIIDCPADFTLHITVPFTPIRMDKLFEIQLTDPVKTYSIFLTSVHFRDGHVYPGISIDTKEEVNVRPPWSAAIMITIATSFVLVTLLVIYLCIQCAVANQQSKPLFEFRAANENEEKDEVDFSESGTKRNKKRATIITLYVFIQILYSFLFTFTALSAILLLTVRTDKHSLEQLQKKQFNNHEKSRKIATEINLYKGNEIDRQEMLAHNMFTGCNNYVQNLTEHINVAMKNFISENHQLLSNDSKSVSAYMEKLINFGLKKYDMDLADYMTGYNKSIIENFDPVFIAFRAFMEKIYKTSWLDFPRRYYNITKTTWRVFNDDAIWWYNYTDWMEFLDEGIAEDIMNHQTEFNLRFQQDYPTVNTISNPSLKSSIEFFDAQSVDMETLDTHRFYGNQLLHPSVDFESFQGDEDGTDEEYSPEDTPLQASNDFMQLDNFFHFNLDLTYIQYVFLVLDVLLLVYRFSRMYKYVHQMQHGIPEKVKVTPSEGRITITENKLHKPHDDTTLSDIGVEDSTMDSKRSMLINNTQNPHSVARGNRGSHNQEQHYKNQTTGCTLYKNKSLFGIVKRILQSDALPKFALLCIAGLCIYLVVVATDYVVTMTMIGSYGITDAYTADLKIALNATNSYIAQYANYLNTVAMETFTYNMFQELYTLNRVMLQFNHFQRLDFQKYIVETCSISSKINPGQSCDLSPANKRLELTLLPCNFMPITPHFFTGFNHIEHSNELKSDFQPCVDAARTIVFKTACLFLVVLCCVIIFHLVGTVTFYFLKLKQHINVKMVYHCENLTEGRHDNSADEYGLNVELRSRLEARREKMTPERGELEDNSKNSDLDVSRCSQFSETKV</sequence>
<keyword evidence="10" id="KW-0812">Transmembrane</keyword>
<evidence type="ECO:0000259" key="11">
    <source>
        <dbReference type="PROSITE" id="PS50026"/>
    </source>
</evidence>
<feature type="transmembrane region" description="Helical" evidence="10">
    <location>
        <begin position="6"/>
        <end position="27"/>
    </location>
</feature>
<keyword evidence="1 7" id="KW-0245">EGF-like domain</keyword>
<evidence type="ECO:0000313" key="14">
    <source>
        <dbReference type="Proteomes" id="UP000749559"/>
    </source>
</evidence>
<feature type="compositionally biased region" description="Polar residues" evidence="9">
    <location>
        <begin position="94"/>
        <end position="118"/>
    </location>
</feature>
<keyword evidence="14" id="KW-1185">Reference proteome</keyword>
<feature type="compositionally biased region" description="Basic and acidic residues" evidence="9">
    <location>
        <begin position="1728"/>
        <end position="1749"/>
    </location>
</feature>
<evidence type="ECO:0000256" key="10">
    <source>
        <dbReference type="SAM" id="Phobius"/>
    </source>
</evidence>
<dbReference type="PANTHER" id="PTHR24039:SF28">
    <property type="entry name" value="EGF-LIKE DOMAIN-CONTAINING PROTEIN"/>
    <property type="match status" value="1"/>
</dbReference>
<feature type="disulfide bond" evidence="8">
    <location>
        <begin position="331"/>
        <end position="349"/>
    </location>
</feature>
<keyword evidence="10" id="KW-1133">Transmembrane helix</keyword>
<keyword evidence="2" id="KW-0732">Signal</keyword>
<dbReference type="SMART" id="SM00208">
    <property type="entry name" value="TNFR"/>
    <property type="match status" value="1"/>
</dbReference>
<feature type="transmembrane region" description="Helical" evidence="10">
    <location>
        <begin position="1361"/>
        <end position="1379"/>
    </location>
</feature>
<keyword evidence="6" id="KW-0325">Glycoprotein</keyword>
<dbReference type="SMART" id="SM00181">
    <property type="entry name" value="EGF"/>
    <property type="match status" value="2"/>
</dbReference>
<dbReference type="FunFam" id="2.10.25.10:FF:000038">
    <property type="entry name" value="Fibrillin 2"/>
    <property type="match status" value="1"/>
</dbReference>
<dbReference type="InterPro" id="IPR018097">
    <property type="entry name" value="EGF_Ca-bd_CS"/>
</dbReference>
<dbReference type="PROSITE" id="PS50026">
    <property type="entry name" value="EGF_3"/>
    <property type="match status" value="1"/>
</dbReference>
<dbReference type="PROSITE" id="PS01186">
    <property type="entry name" value="EGF_2"/>
    <property type="match status" value="1"/>
</dbReference>
<evidence type="ECO:0000256" key="9">
    <source>
        <dbReference type="SAM" id="MobiDB-lite"/>
    </source>
</evidence>
<feature type="disulfide bond" evidence="8">
    <location>
        <begin position="328"/>
        <end position="341"/>
    </location>
</feature>
<dbReference type="InterPro" id="IPR001881">
    <property type="entry name" value="EGF-like_Ca-bd_dom"/>
</dbReference>
<protein>
    <submittedName>
        <fullName evidence="13">Uncharacterized protein</fullName>
    </submittedName>
</protein>
<proteinExistence type="predicted"/>
<evidence type="ECO:0000256" key="2">
    <source>
        <dbReference type="ARBA" id="ARBA00022729"/>
    </source>
</evidence>
<feature type="region of interest" description="Disordered" evidence="9">
    <location>
        <begin position="1728"/>
        <end position="1760"/>
    </location>
</feature>
<evidence type="ECO:0000259" key="12">
    <source>
        <dbReference type="PROSITE" id="PS50050"/>
    </source>
</evidence>
<dbReference type="EMBL" id="CAIIXF020000004">
    <property type="protein sequence ID" value="CAH1781764.1"/>
    <property type="molecule type" value="Genomic_DNA"/>
</dbReference>
<keyword evidence="10" id="KW-0472">Membrane</keyword>
<dbReference type="SUPFAM" id="SSF57196">
    <property type="entry name" value="EGF/Laminin"/>
    <property type="match status" value="1"/>
</dbReference>
<feature type="transmembrane region" description="Helical" evidence="10">
    <location>
        <begin position="1493"/>
        <end position="1514"/>
    </location>
</feature>
<organism evidence="13 14">
    <name type="scientific">Owenia fusiformis</name>
    <name type="common">Polychaete worm</name>
    <dbReference type="NCBI Taxonomy" id="6347"/>
    <lineage>
        <taxon>Eukaryota</taxon>
        <taxon>Metazoa</taxon>
        <taxon>Spiralia</taxon>
        <taxon>Lophotrochozoa</taxon>
        <taxon>Annelida</taxon>
        <taxon>Polychaeta</taxon>
        <taxon>Sedentaria</taxon>
        <taxon>Canalipalpata</taxon>
        <taxon>Sabellida</taxon>
        <taxon>Oweniida</taxon>
        <taxon>Oweniidae</taxon>
        <taxon>Owenia</taxon>
    </lineage>
</organism>
<comment type="caution">
    <text evidence="13">The sequence shown here is derived from an EMBL/GenBank/DDBJ whole genome shotgun (WGS) entry which is preliminary data.</text>
</comment>
<dbReference type="PROSITE" id="PS00010">
    <property type="entry name" value="ASX_HYDROXYL"/>
    <property type="match status" value="1"/>
</dbReference>
<dbReference type="InterPro" id="IPR049883">
    <property type="entry name" value="NOTCH1_EGF-like"/>
</dbReference>
<keyword evidence="5 8" id="KW-1015">Disulfide bond</keyword>
<feature type="transmembrane region" description="Helical" evidence="10">
    <location>
        <begin position="1053"/>
        <end position="1078"/>
    </location>
</feature>
<evidence type="ECO:0000256" key="3">
    <source>
        <dbReference type="ARBA" id="ARBA00022737"/>
    </source>
</evidence>
<reference evidence="13" key="1">
    <citation type="submission" date="2022-03" db="EMBL/GenBank/DDBJ databases">
        <authorList>
            <person name="Martin C."/>
        </authorList>
    </citation>
    <scope>NUCLEOTIDE SEQUENCE</scope>
</reference>
<feature type="region of interest" description="Disordered" evidence="9">
    <location>
        <begin position="88"/>
        <end position="140"/>
    </location>
</feature>
<dbReference type="InterPro" id="IPR000742">
    <property type="entry name" value="EGF"/>
</dbReference>
<keyword evidence="4" id="KW-0106">Calcium</keyword>
<feature type="domain" description="EGF-like" evidence="11">
    <location>
        <begin position="261"/>
        <end position="301"/>
    </location>
</feature>
<feature type="transmembrane region" description="Helical" evidence="10">
    <location>
        <begin position="1663"/>
        <end position="1685"/>
    </location>
</feature>